<evidence type="ECO:0000313" key="2">
    <source>
        <dbReference type="EMBL" id="KAK3105577.1"/>
    </source>
</evidence>
<dbReference type="Proteomes" id="UP001186944">
    <property type="component" value="Unassembled WGS sequence"/>
</dbReference>
<dbReference type="PANTHER" id="PTHR47160:SF10">
    <property type="entry name" value="MULE TRANSPOSASE DOMAIN-CONTAINING PROTEIN"/>
    <property type="match status" value="1"/>
</dbReference>
<evidence type="ECO:0000259" key="1">
    <source>
        <dbReference type="Pfam" id="PF10551"/>
    </source>
</evidence>
<gene>
    <name evidence="2" type="ORF">FSP39_000900</name>
</gene>
<organism evidence="2 3">
    <name type="scientific">Pinctada imbricata</name>
    <name type="common">Atlantic pearl-oyster</name>
    <name type="synonym">Pinctada martensii</name>
    <dbReference type="NCBI Taxonomy" id="66713"/>
    <lineage>
        <taxon>Eukaryota</taxon>
        <taxon>Metazoa</taxon>
        <taxon>Spiralia</taxon>
        <taxon>Lophotrochozoa</taxon>
        <taxon>Mollusca</taxon>
        <taxon>Bivalvia</taxon>
        <taxon>Autobranchia</taxon>
        <taxon>Pteriomorphia</taxon>
        <taxon>Pterioida</taxon>
        <taxon>Pterioidea</taxon>
        <taxon>Pteriidae</taxon>
        <taxon>Pinctada</taxon>
    </lineage>
</organism>
<proteinExistence type="predicted"/>
<dbReference type="AlphaFoldDB" id="A0AA89C4E0"/>
<evidence type="ECO:0000313" key="3">
    <source>
        <dbReference type="Proteomes" id="UP001186944"/>
    </source>
</evidence>
<comment type="caution">
    <text evidence="2">The sequence shown here is derived from an EMBL/GenBank/DDBJ whole genome shotgun (WGS) entry which is preliminary data.</text>
</comment>
<dbReference type="PANTHER" id="PTHR47160">
    <property type="entry name" value="PUTATIVE-RELATED"/>
    <property type="match status" value="1"/>
</dbReference>
<name>A0AA89C4E0_PINIB</name>
<feature type="domain" description="MULE transposase" evidence="1">
    <location>
        <begin position="106"/>
        <end position="203"/>
    </location>
</feature>
<protein>
    <recommendedName>
        <fullName evidence="1">MULE transposase domain-containing protein</fullName>
    </recommendedName>
</protein>
<dbReference type="Pfam" id="PF10551">
    <property type="entry name" value="MULE"/>
    <property type="match status" value="1"/>
</dbReference>
<dbReference type="InterPro" id="IPR018289">
    <property type="entry name" value="MULE_transposase_dom"/>
</dbReference>
<keyword evidence="3" id="KW-1185">Reference proteome</keyword>
<sequence length="387" mass="46554">MRETIESDPTRPIKRTYDKVIHDVMDDSDQKIEELPDFSNVRTRLQRVRSSLLPPLPHEVDDVEIEGEWTKTWSKKQFLSHHDNDWGILIFATRENYRILERCDTIYIDGTFKTCPKPYTQFVTIHGKFQDRVVLLVMALLTNKTVGIYRQLLQHVKTKVRTYTGHRWRPGNVVCDFENSLKIAIETELPRSRVQTCYFHFCQSIWRKVQELGLAQAYKRRRRVRKLIRKFMAIGHLPVMVVRQNFNLLANGRSTRRLINRYPAILDFINYVENTYINGLYPIPIWNVYNRDKDCRTNNIVEDNRWNTSVGRKHPSLWIFIRKLKDEERLERQKIRSIRQGRLTVKPKRKWRKLEKRIKKLKRQYQLGVRTLDEYWAAITYCVKDYN</sequence>
<accession>A0AA89C4E0</accession>
<dbReference type="EMBL" id="VSWD01000003">
    <property type="protein sequence ID" value="KAK3105577.1"/>
    <property type="molecule type" value="Genomic_DNA"/>
</dbReference>
<reference evidence="2" key="1">
    <citation type="submission" date="2019-08" db="EMBL/GenBank/DDBJ databases">
        <title>The improved chromosome-level genome for the pearl oyster Pinctada fucata martensii using PacBio sequencing and Hi-C.</title>
        <authorList>
            <person name="Zheng Z."/>
        </authorList>
    </citation>
    <scope>NUCLEOTIDE SEQUENCE</scope>
    <source>
        <strain evidence="2">ZZ-2019</strain>
        <tissue evidence="2">Adductor muscle</tissue>
    </source>
</reference>